<evidence type="ECO:0000313" key="3">
    <source>
        <dbReference type="Proteomes" id="UP000830401"/>
    </source>
</evidence>
<keyword evidence="3" id="KW-1185">Reference proteome</keyword>
<gene>
    <name evidence="2" type="ORF">MUN86_00320</name>
</gene>
<dbReference type="Proteomes" id="UP000830401">
    <property type="component" value="Chromosome"/>
</dbReference>
<dbReference type="EMBL" id="CP095061">
    <property type="protein sequence ID" value="UOQ66415.1"/>
    <property type="molecule type" value="Genomic_DNA"/>
</dbReference>
<reference evidence="2" key="1">
    <citation type="submission" date="2022-04" db="EMBL/GenBank/DDBJ databases">
        <title>Hymenobacter sp. isolated from the air.</title>
        <authorList>
            <person name="Won M."/>
            <person name="Lee C.-M."/>
            <person name="Woen H.-Y."/>
            <person name="Kwon S.-W."/>
        </authorList>
    </citation>
    <scope>NUCLEOTIDE SEQUENCE</scope>
    <source>
        <strain evidence="2">5420S-77</strain>
    </source>
</reference>
<dbReference type="CDD" id="cd00761">
    <property type="entry name" value="Glyco_tranf_GTA_type"/>
    <property type="match status" value="1"/>
</dbReference>
<protein>
    <submittedName>
        <fullName evidence="2">Glycosyltransferase</fullName>
    </submittedName>
</protein>
<feature type="domain" description="Glycosyltransferase 2-like" evidence="1">
    <location>
        <begin position="4"/>
        <end position="167"/>
    </location>
</feature>
<evidence type="ECO:0000313" key="2">
    <source>
        <dbReference type="EMBL" id="UOQ66415.1"/>
    </source>
</evidence>
<organism evidence="2 3">
    <name type="scientific">Hymenobacter volaticus</name>
    <dbReference type="NCBI Taxonomy" id="2932254"/>
    <lineage>
        <taxon>Bacteria</taxon>
        <taxon>Pseudomonadati</taxon>
        <taxon>Bacteroidota</taxon>
        <taxon>Cytophagia</taxon>
        <taxon>Cytophagales</taxon>
        <taxon>Hymenobacteraceae</taxon>
        <taxon>Hymenobacter</taxon>
    </lineage>
</organism>
<dbReference type="RefSeq" id="WP_245120500.1">
    <property type="nucleotide sequence ID" value="NZ_CP095061.1"/>
</dbReference>
<sequence length="336" mass="37741">MKVSVCIPTYNQSQYLALAVRSAFNQTVAPSEIIILDDCSTDNTAEILKELEKEIPVLKNFRQPKNVGISKNTDECLRKATGEFIVRLDSDDILAPSYIEKLSALLVRHPEAAYAHGAIQEIDEHGNFLRQRLLIRQSGFQKSEDALLASKKGYRVAANIIMFRRAALEAVNYNTGRPNSAEDFHLSAALAAAGFGNIYLDEILAFYRVWSDAGKVRQRRKMLEIDGVRKVFEEVLEPAYKKRGWNITQLYKERANFAGVLSDCLGSDVYTAQEKSELAEALNLLSSSKRAQMFAWAHMNGFGSILSSYSDLMTALKATFKKYRRGLRQSDIPNPI</sequence>
<dbReference type="Gene3D" id="3.90.550.10">
    <property type="entry name" value="Spore Coat Polysaccharide Biosynthesis Protein SpsA, Chain A"/>
    <property type="match status" value="1"/>
</dbReference>
<accession>A0ABY4G676</accession>
<dbReference type="SUPFAM" id="SSF53448">
    <property type="entry name" value="Nucleotide-diphospho-sugar transferases"/>
    <property type="match status" value="1"/>
</dbReference>
<evidence type="ECO:0000259" key="1">
    <source>
        <dbReference type="Pfam" id="PF00535"/>
    </source>
</evidence>
<dbReference type="InterPro" id="IPR050834">
    <property type="entry name" value="Glycosyltransf_2"/>
</dbReference>
<name>A0ABY4G676_9BACT</name>
<dbReference type="InterPro" id="IPR001173">
    <property type="entry name" value="Glyco_trans_2-like"/>
</dbReference>
<proteinExistence type="predicted"/>
<dbReference type="PANTHER" id="PTHR43685:SF2">
    <property type="entry name" value="GLYCOSYLTRANSFERASE 2-LIKE DOMAIN-CONTAINING PROTEIN"/>
    <property type="match status" value="1"/>
</dbReference>
<dbReference type="PANTHER" id="PTHR43685">
    <property type="entry name" value="GLYCOSYLTRANSFERASE"/>
    <property type="match status" value="1"/>
</dbReference>
<dbReference type="Pfam" id="PF00535">
    <property type="entry name" value="Glycos_transf_2"/>
    <property type="match status" value="1"/>
</dbReference>
<dbReference type="InterPro" id="IPR029044">
    <property type="entry name" value="Nucleotide-diphossugar_trans"/>
</dbReference>